<dbReference type="OrthoDB" id="9815272at2"/>
<keyword evidence="2" id="KW-1185">Reference proteome</keyword>
<dbReference type="EMBL" id="FMXA01000031">
    <property type="protein sequence ID" value="SDA61050.1"/>
    <property type="molecule type" value="Genomic_DNA"/>
</dbReference>
<dbReference type="SUPFAM" id="SSF53335">
    <property type="entry name" value="S-adenosyl-L-methionine-dependent methyltransferases"/>
    <property type="match status" value="1"/>
</dbReference>
<dbReference type="AlphaFoldDB" id="A0A1G5WSZ5"/>
<gene>
    <name evidence="1" type="ORF">SAMN02910343_01584</name>
</gene>
<evidence type="ECO:0000313" key="1">
    <source>
        <dbReference type="EMBL" id="SDA61050.1"/>
    </source>
</evidence>
<evidence type="ECO:0008006" key="3">
    <source>
        <dbReference type="Google" id="ProtNLM"/>
    </source>
</evidence>
<accession>A0A1G5WSZ5</accession>
<dbReference type="STRING" id="209880.SAMN02910343_01584"/>
<organism evidence="1 2">
    <name type="scientific">Allisonella histaminiformans</name>
    <dbReference type="NCBI Taxonomy" id="209880"/>
    <lineage>
        <taxon>Bacteria</taxon>
        <taxon>Bacillati</taxon>
        <taxon>Bacillota</taxon>
        <taxon>Negativicutes</taxon>
        <taxon>Veillonellales</taxon>
        <taxon>Veillonellaceae</taxon>
        <taxon>Allisonella</taxon>
    </lineage>
</organism>
<name>A0A1G5WSZ5_9FIRM</name>
<proteinExistence type="predicted"/>
<evidence type="ECO:0000313" key="2">
    <source>
        <dbReference type="Proteomes" id="UP000199689"/>
    </source>
</evidence>
<dbReference type="Proteomes" id="UP000199689">
    <property type="component" value="Unassembled WGS sequence"/>
</dbReference>
<dbReference type="InterPro" id="IPR029063">
    <property type="entry name" value="SAM-dependent_MTases_sf"/>
</dbReference>
<dbReference type="Gene3D" id="3.40.50.150">
    <property type="entry name" value="Vaccinia Virus protein VP39"/>
    <property type="match status" value="1"/>
</dbReference>
<sequence>MSEMKLIKSSERVRTLGEVFTPRRIVELMLDQPEITAKINDLSATFLEPSAGEGAFLVEILRRKMDVALHRSHSVQEYGDNALIALSSLYGIEFMEDNVEMLVMNMNEQFLRSYYQGLHQLQSEEEVSHLTDENVLKSAKTLIQANMAQGNALTQLNSDGKPIMFSEWKLLGKQHGYQYVQRLEYTFTAIIEHAQEPVPETPYEEVSLFAPPAEKKSSVTREYTPCRLVDVYKTQSQNL</sequence>
<protein>
    <recommendedName>
        <fullName evidence="3">N-6 DNA Methylase</fullName>
    </recommendedName>
</protein>
<reference evidence="1 2" key="1">
    <citation type="submission" date="2016-10" db="EMBL/GenBank/DDBJ databases">
        <authorList>
            <person name="de Groot N.N."/>
        </authorList>
    </citation>
    <scope>NUCLEOTIDE SEQUENCE [LARGE SCALE GENOMIC DNA]</scope>
    <source>
        <strain evidence="1 2">DSM 15230</strain>
    </source>
</reference>
<dbReference type="PRINTS" id="PR00507">
    <property type="entry name" value="N12N6MTFRASE"/>
</dbReference>